<gene>
    <name evidence="3" type="ORF">JMN32_01700</name>
</gene>
<evidence type="ECO:0000256" key="1">
    <source>
        <dbReference type="SAM" id="Phobius"/>
    </source>
</evidence>
<dbReference type="Proteomes" id="UP000614216">
    <property type="component" value="Unassembled WGS sequence"/>
</dbReference>
<sequence>MEKNKLRDSLIIISAVTLLGLAKITPAFSFLIFIGLVPLYALLFNQQKEASPKELLLLKVFVILLTTFLIWNGSSSNTHLIQWLLPIAYAMAITGAFIIFSFTNKHAKNRLGFFTISIYWLAIEFLLYRAHPQFSRFMLGSVFNNHQAFISWDIHTGFMGVSLWVLLSNITLFNGTLKDRSPLRGNISWPTLAFVIAIIVIPTLLSPDTAAITQADLLNDKFLSAKQISGDGEYIGKTAVWVSILLILYSFVKKEVNK</sequence>
<dbReference type="AlphaFoldDB" id="A0A937FT55"/>
<proteinExistence type="predicted"/>
<accession>A0A937FT55</accession>
<dbReference type="Pfam" id="PF20154">
    <property type="entry name" value="LNT_N"/>
    <property type="match status" value="1"/>
</dbReference>
<feature type="transmembrane region" description="Helical" evidence="1">
    <location>
        <begin position="187"/>
        <end position="205"/>
    </location>
</feature>
<keyword evidence="4" id="KW-1185">Reference proteome</keyword>
<protein>
    <recommendedName>
        <fullName evidence="2">Apolipoprotein N-acyltransferase N-terminal domain-containing protein</fullName>
    </recommendedName>
</protein>
<reference evidence="3" key="1">
    <citation type="submission" date="2021-01" db="EMBL/GenBank/DDBJ databases">
        <title>Fulvivirga kasyanovii gen. nov., sp nov., a novel member of the phylum Bacteroidetes isolated from seawater in a mussel farm.</title>
        <authorList>
            <person name="Zhao L.-H."/>
            <person name="Wang Z.-J."/>
        </authorList>
    </citation>
    <scope>NUCLEOTIDE SEQUENCE</scope>
    <source>
        <strain evidence="3">29W222</strain>
    </source>
</reference>
<keyword evidence="1" id="KW-0472">Membrane</keyword>
<keyword evidence="1" id="KW-0812">Transmembrane</keyword>
<dbReference type="InterPro" id="IPR045378">
    <property type="entry name" value="LNT_N"/>
</dbReference>
<comment type="caution">
    <text evidence="3">The sequence shown here is derived from an EMBL/GenBank/DDBJ whole genome shotgun (WGS) entry which is preliminary data.</text>
</comment>
<feature type="transmembrane region" description="Helical" evidence="1">
    <location>
        <begin position="12"/>
        <end position="43"/>
    </location>
</feature>
<feature type="transmembrane region" description="Helical" evidence="1">
    <location>
        <begin position="148"/>
        <end position="167"/>
    </location>
</feature>
<name>A0A937FT55_9BACT</name>
<dbReference type="EMBL" id="JAEUGD010000003">
    <property type="protein sequence ID" value="MBL6445004.1"/>
    <property type="molecule type" value="Genomic_DNA"/>
</dbReference>
<feature type="transmembrane region" description="Helical" evidence="1">
    <location>
        <begin position="55"/>
        <end position="74"/>
    </location>
</feature>
<feature type="transmembrane region" description="Helical" evidence="1">
    <location>
        <begin position="111"/>
        <end position="128"/>
    </location>
</feature>
<organism evidence="3 4">
    <name type="scientific">Fulvivirga marina</name>
    <dbReference type="NCBI Taxonomy" id="2494733"/>
    <lineage>
        <taxon>Bacteria</taxon>
        <taxon>Pseudomonadati</taxon>
        <taxon>Bacteroidota</taxon>
        <taxon>Cytophagia</taxon>
        <taxon>Cytophagales</taxon>
        <taxon>Fulvivirgaceae</taxon>
        <taxon>Fulvivirga</taxon>
    </lineage>
</organism>
<evidence type="ECO:0000259" key="2">
    <source>
        <dbReference type="Pfam" id="PF20154"/>
    </source>
</evidence>
<dbReference type="RefSeq" id="WP_202854548.1">
    <property type="nucleotide sequence ID" value="NZ_JAEUGD010000003.1"/>
</dbReference>
<feature type="transmembrane region" description="Helical" evidence="1">
    <location>
        <begin position="80"/>
        <end position="99"/>
    </location>
</feature>
<feature type="transmembrane region" description="Helical" evidence="1">
    <location>
        <begin position="234"/>
        <end position="252"/>
    </location>
</feature>
<evidence type="ECO:0000313" key="3">
    <source>
        <dbReference type="EMBL" id="MBL6445004.1"/>
    </source>
</evidence>
<feature type="domain" description="Apolipoprotein N-acyltransferase N-terminal" evidence="2">
    <location>
        <begin position="19"/>
        <end position="170"/>
    </location>
</feature>
<keyword evidence="1" id="KW-1133">Transmembrane helix</keyword>
<evidence type="ECO:0000313" key="4">
    <source>
        <dbReference type="Proteomes" id="UP000614216"/>
    </source>
</evidence>